<dbReference type="InterPro" id="IPR030909">
    <property type="entry name" value="IMEF_cargo"/>
</dbReference>
<dbReference type="SMR" id="A0A7U9JB65"/>
<protein>
    <submittedName>
        <fullName evidence="1">Uncharacterized protein</fullName>
    </submittedName>
</protein>
<proteinExistence type="predicted"/>
<keyword evidence="2" id="KW-1185">Reference proteome</keyword>
<accession>A0A7U9JB65</accession>
<dbReference type="Proteomes" id="UP000018339">
    <property type="component" value="Unassembled WGS sequence"/>
</dbReference>
<dbReference type="NCBIfam" id="TIGR04536">
    <property type="entry name" value="geobac_encap"/>
    <property type="match status" value="1"/>
</dbReference>
<comment type="caution">
    <text evidence="1">The sequence shown here is derived from an EMBL/GenBank/DDBJ whole genome shotgun (WGS) entry which is preliminary data.</text>
</comment>
<sequence>MTFEGRRDVYASFNMEKMITINHSVGGSPLYDTLAEVSAILGRSKEALSQFQAILEPTIEKAADDHERLYWHHIYEEEEHRFDRLTALLPKLEEALADEAFLSRENGDFLRLLQDISLEKFGLHNFLEHLDLSLFHYKGTEHEPPITALRDMTAADYQRMKAALETLNRALDAPVSLAASVPTDEKEHQKDHLKLAQYAVPPSDPAPVRPSIGTRRQLTVGSLKHG</sequence>
<evidence type="ECO:0000313" key="2">
    <source>
        <dbReference type="Proteomes" id="UP000018339"/>
    </source>
</evidence>
<dbReference type="GO" id="GO:0004322">
    <property type="term" value="F:ferroxidase activity"/>
    <property type="evidence" value="ECO:0007669"/>
    <property type="project" value="InterPro"/>
</dbReference>
<gene>
    <name evidence="1" type="ORF">T260_08950</name>
</gene>
<reference evidence="1 2" key="1">
    <citation type="journal article" date="2014" name="Genome Announc.">
        <title>Draft Genome Sequence of Geobacillus thermopakistaniensis Strain MAS1.</title>
        <authorList>
            <person name="Siddiqui M.A."/>
            <person name="Rashid N."/>
            <person name="Ayyampalayam S."/>
            <person name="Whitman W.B."/>
        </authorList>
    </citation>
    <scope>NUCLEOTIDE SEQUENCE [LARGE SCALE GENOMIC DNA]</scope>
    <source>
        <strain evidence="1 2">MAS1</strain>
    </source>
</reference>
<dbReference type="Pfam" id="PF24309">
    <property type="entry name" value="IMEF_Flp"/>
    <property type="match status" value="1"/>
</dbReference>
<dbReference type="AlphaFoldDB" id="A0A7U9JB65"/>
<dbReference type="EMBL" id="AYSF01000046">
    <property type="protein sequence ID" value="ESU72279.1"/>
    <property type="molecule type" value="Genomic_DNA"/>
</dbReference>
<evidence type="ECO:0000313" key="1">
    <source>
        <dbReference type="EMBL" id="ESU72279.1"/>
    </source>
</evidence>
<organism evidence="1 2">
    <name type="scientific">Geobacillus thermopakistaniensis (strain MAS1)</name>
    <dbReference type="NCBI Taxonomy" id="1408282"/>
    <lineage>
        <taxon>Bacteria</taxon>
        <taxon>Bacillati</taxon>
        <taxon>Bacillota</taxon>
        <taxon>Bacilli</taxon>
        <taxon>Bacillales</taxon>
        <taxon>Anoxybacillaceae</taxon>
        <taxon>Geobacillus</taxon>
    </lineage>
</organism>
<dbReference type="GO" id="GO:0140737">
    <property type="term" value="C:encapsulin nanocompartment"/>
    <property type="evidence" value="ECO:0007669"/>
    <property type="project" value="InterPro"/>
</dbReference>
<name>A0A7U9JB65_GEOTM</name>
<dbReference type="GO" id="GO:0140315">
    <property type="term" value="F:iron ion sequestering activity"/>
    <property type="evidence" value="ECO:0007669"/>
    <property type="project" value="InterPro"/>
</dbReference>